<name>A0ABT7Y7G5_9VIBR</name>
<dbReference type="RefSeq" id="WP_289964112.1">
    <property type="nucleotide sequence ID" value="NZ_JAUEOZ010000003.1"/>
</dbReference>
<keyword evidence="2" id="KW-1185">Reference proteome</keyword>
<evidence type="ECO:0000313" key="2">
    <source>
        <dbReference type="Proteomes" id="UP001169719"/>
    </source>
</evidence>
<protein>
    <submittedName>
        <fullName evidence="1">Uncharacterized protein</fullName>
    </submittedName>
</protein>
<dbReference type="EMBL" id="JAUEOZ010000003">
    <property type="protein sequence ID" value="MDN2483931.1"/>
    <property type="molecule type" value="Genomic_DNA"/>
</dbReference>
<proteinExistence type="predicted"/>
<organism evidence="1 2">
    <name type="scientific">Vibrio agarivorans</name>
    <dbReference type="NCBI Taxonomy" id="153622"/>
    <lineage>
        <taxon>Bacteria</taxon>
        <taxon>Pseudomonadati</taxon>
        <taxon>Pseudomonadota</taxon>
        <taxon>Gammaproteobacteria</taxon>
        <taxon>Vibrionales</taxon>
        <taxon>Vibrionaceae</taxon>
        <taxon>Vibrio</taxon>
    </lineage>
</organism>
<sequence length="103" mass="11446">MPEVYITVHSVEDYRDYSSSFEAICGQSIVLSDSALIRISKNDRWVHISPDNDKAIVDTLVKELKLGQASDFYLDGVTEHAMYLASSSDDVSFYCELTVSGAD</sequence>
<dbReference type="Proteomes" id="UP001169719">
    <property type="component" value="Unassembled WGS sequence"/>
</dbReference>
<reference evidence="1" key="1">
    <citation type="submission" date="2024-05" db="EMBL/GenBank/DDBJ databases">
        <title>Genome Sequences of Four Agar- Degrading Marine Bacteria.</title>
        <authorList>
            <person name="Phillips E.K."/>
            <person name="Shaffer J.C."/>
            <person name="Henson M.W."/>
            <person name="Temperton B."/>
            <person name="Thrash C.J."/>
            <person name="Martin M.O."/>
        </authorList>
    </citation>
    <scope>NUCLEOTIDE SEQUENCE</scope>
    <source>
        <strain evidence="1">EKP203</strain>
    </source>
</reference>
<comment type="caution">
    <text evidence="1">The sequence shown here is derived from an EMBL/GenBank/DDBJ whole genome shotgun (WGS) entry which is preliminary data.</text>
</comment>
<evidence type="ECO:0000313" key="1">
    <source>
        <dbReference type="EMBL" id="MDN2483931.1"/>
    </source>
</evidence>
<gene>
    <name evidence="1" type="ORF">QWJ08_21485</name>
</gene>
<accession>A0ABT7Y7G5</accession>